<dbReference type="InterPro" id="IPR032697">
    <property type="entry name" value="SQ_cyclase_N"/>
</dbReference>
<sequence>MEDDFKLDMADAETRLDATIKLAVQRLKDSQSSEGCWTDCFDTGVMADAHTAICLFLLDVSDPEWIEPLLNRILAAQRVDGSWGVYPGDEGDLSTTVECYYALDLYHCWFDHRERQELAKQFILQHGGLRKCRNLTKVILAIGGEIPWTWLPSPGLYSLLFSRWFPVAISDIVTFTRLHIAPILLLSSVQFVEKGVHEPVLSELLTSTEENYHTQDAVPVIRRLNFSPFMLQRLIRCLDWMLDEREEDGTAGSYHSSTFLLIFALRSLGYNITHPEIQVPLQAIRRNAYQDPLTAYVHQQTCNAHVWNTALVTNALLTADPDIDSPTIQRAVQYLLSKQHHAPLQAGGWGFSSNNTRHPDTDDTVACLEALYPFRMKYEEAWRKGVNWLLSMQNRNGGWSAFEKNSNKRWLEWIPANDMRRTMYDPSTPDITGRVLEFLLRKQVLPLHDSKVRRALRWLLRHQEPEGCWFGRWGTTYIYGTWCAIKALAAAKLSSDHRSVSKAKEWLLNIQHQDGSFGESCQSDLQGRFVPLTDGVPTQTAWGLDALLHLHEIEPDQSERERLWEACGKAADWLLHHANHDAEPHGVIWTEDMPTGSAFPGALHIRYHVYPKIWPLIALAHYRTSARQLKEGPS</sequence>
<dbReference type="InterPro" id="IPR018333">
    <property type="entry name" value="Squalene_cyclase"/>
</dbReference>
<dbReference type="SUPFAM" id="SSF48239">
    <property type="entry name" value="Terpenoid cyclases/Protein prenyltransferases"/>
    <property type="match status" value="2"/>
</dbReference>
<dbReference type="AlphaFoldDB" id="A0A7I8D8A7"/>
<dbReference type="Gene3D" id="1.50.10.20">
    <property type="match status" value="2"/>
</dbReference>
<evidence type="ECO:0000259" key="5">
    <source>
        <dbReference type="Pfam" id="PF13249"/>
    </source>
</evidence>
<dbReference type="GO" id="GO:0005811">
    <property type="term" value="C:lipid droplet"/>
    <property type="evidence" value="ECO:0007669"/>
    <property type="project" value="InterPro"/>
</dbReference>
<reference evidence="6 7" key="1">
    <citation type="submission" date="2020-08" db="EMBL/GenBank/DDBJ databases">
        <title>Complete Genome Sequence of Effusibacillus dendaii Strain skT53, Isolated from Farmland soil.</title>
        <authorList>
            <person name="Konishi T."/>
            <person name="Kawasaki H."/>
        </authorList>
    </citation>
    <scope>NUCLEOTIDE SEQUENCE [LARGE SCALE GENOMIC DNA]</scope>
    <source>
        <strain evidence="7">skT53</strain>
    </source>
</reference>
<dbReference type="NCBIfam" id="TIGR01787">
    <property type="entry name" value="squalene_cyclas"/>
    <property type="match status" value="1"/>
</dbReference>
<name>A0A7I8D8A7_9BACL</name>
<evidence type="ECO:0000256" key="1">
    <source>
        <dbReference type="ARBA" id="ARBA00004999"/>
    </source>
</evidence>
<accession>A0A7I8D8A7</accession>
<evidence type="ECO:0000256" key="2">
    <source>
        <dbReference type="ARBA" id="ARBA00009755"/>
    </source>
</evidence>
<evidence type="ECO:0000256" key="3">
    <source>
        <dbReference type="ARBA" id="ARBA00022737"/>
    </source>
</evidence>
<protein>
    <submittedName>
        <fullName evidence="6">Squalene--hopene cyclase</fullName>
    </submittedName>
</protein>
<feature type="domain" description="Squalene cyclase N-terminal" evidence="5">
    <location>
        <begin position="20"/>
        <end position="290"/>
    </location>
</feature>
<dbReference type="Pfam" id="PF13243">
    <property type="entry name" value="SQHop_cyclase_C"/>
    <property type="match status" value="1"/>
</dbReference>
<dbReference type="Proteomes" id="UP000593802">
    <property type="component" value="Chromosome"/>
</dbReference>
<dbReference type="KEGG" id="eff:skT53_00210"/>
<evidence type="ECO:0000313" key="7">
    <source>
        <dbReference type="Proteomes" id="UP000593802"/>
    </source>
</evidence>
<dbReference type="RefSeq" id="WP_200759208.1">
    <property type="nucleotide sequence ID" value="NZ_AP023366.1"/>
</dbReference>
<dbReference type="UniPathway" id="UPA00337"/>
<gene>
    <name evidence="6" type="primary">sqhC</name>
    <name evidence="6" type="ORF">skT53_00210</name>
</gene>
<dbReference type="Pfam" id="PF13249">
    <property type="entry name" value="SQHop_cyclase_N"/>
    <property type="match status" value="1"/>
</dbReference>
<dbReference type="EMBL" id="AP023366">
    <property type="protein sequence ID" value="BCJ85036.1"/>
    <property type="molecule type" value="Genomic_DNA"/>
</dbReference>
<comment type="similarity">
    <text evidence="2">Belongs to the terpene cyclase/mutase family.</text>
</comment>
<dbReference type="GO" id="GO:0016866">
    <property type="term" value="F:intramolecular transferase activity"/>
    <property type="evidence" value="ECO:0007669"/>
    <property type="project" value="InterPro"/>
</dbReference>
<dbReference type="InterPro" id="IPR008930">
    <property type="entry name" value="Terpenoid_cyclase/PrenylTrfase"/>
</dbReference>
<organism evidence="6 7">
    <name type="scientific">Effusibacillus dendaii</name>
    <dbReference type="NCBI Taxonomy" id="2743772"/>
    <lineage>
        <taxon>Bacteria</taxon>
        <taxon>Bacillati</taxon>
        <taxon>Bacillota</taxon>
        <taxon>Bacilli</taxon>
        <taxon>Bacillales</taxon>
        <taxon>Alicyclobacillaceae</taxon>
        <taxon>Effusibacillus</taxon>
    </lineage>
</organism>
<dbReference type="SFLD" id="SFLDG01016">
    <property type="entry name" value="Prenyltransferase_Like_2"/>
    <property type="match status" value="1"/>
</dbReference>
<evidence type="ECO:0000259" key="4">
    <source>
        <dbReference type="Pfam" id="PF13243"/>
    </source>
</evidence>
<comment type="pathway">
    <text evidence="1">Secondary metabolite biosynthesis; hopanoid biosynthesis.</text>
</comment>
<keyword evidence="3" id="KW-0677">Repeat</keyword>
<feature type="domain" description="Squalene cyclase C-terminal" evidence="4">
    <location>
        <begin position="305"/>
        <end position="623"/>
    </location>
</feature>
<dbReference type="InterPro" id="IPR032696">
    <property type="entry name" value="SQ_cyclase_C"/>
</dbReference>
<keyword evidence="7" id="KW-1185">Reference proteome</keyword>
<proteinExistence type="inferred from homology"/>
<dbReference type="PANTHER" id="PTHR11764">
    <property type="entry name" value="TERPENE CYCLASE/MUTASE FAMILY MEMBER"/>
    <property type="match status" value="1"/>
</dbReference>
<dbReference type="PANTHER" id="PTHR11764:SF20">
    <property type="entry name" value="LANOSTEROL SYNTHASE"/>
    <property type="match status" value="1"/>
</dbReference>
<dbReference type="GO" id="GO:0016104">
    <property type="term" value="P:triterpenoid biosynthetic process"/>
    <property type="evidence" value="ECO:0007669"/>
    <property type="project" value="InterPro"/>
</dbReference>
<evidence type="ECO:0000313" key="6">
    <source>
        <dbReference type="EMBL" id="BCJ85036.1"/>
    </source>
</evidence>